<dbReference type="EMBL" id="JASPKY010000103">
    <property type="protein sequence ID" value="KAK9737228.1"/>
    <property type="molecule type" value="Genomic_DNA"/>
</dbReference>
<organism evidence="1 2">
    <name type="scientific">Popillia japonica</name>
    <name type="common">Japanese beetle</name>
    <dbReference type="NCBI Taxonomy" id="7064"/>
    <lineage>
        <taxon>Eukaryota</taxon>
        <taxon>Metazoa</taxon>
        <taxon>Ecdysozoa</taxon>
        <taxon>Arthropoda</taxon>
        <taxon>Hexapoda</taxon>
        <taxon>Insecta</taxon>
        <taxon>Pterygota</taxon>
        <taxon>Neoptera</taxon>
        <taxon>Endopterygota</taxon>
        <taxon>Coleoptera</taxon>
        <taxon>Polyphaga</taxon>
        <taxon>Scarabaeiformia</taxon>
        <taxon>Scarabaeidae</taxon>
        <taxon>Rutelinae</taxon>
        <taxon>Popillia</taxon>
    </lineage>
</organism>
<dbReference type="Proteomes" id="UP001458880">
    <property type="component" value="Unassembled WGS sequence"/>
</dbReference>
<gene>
    <name evidence="1" type="ORF">QE152_g10894</name>
</gene>
<keyword evidence="2" id="KW-1185">Reference proteome</keyword>
<name>A0AAW1LPF9_POPJA</name>
<evidence type="ECO:0000313" key="1">
    <source>
        <dbReference type="EMBL" id="KAK9737228.1"/>
    </source>
</evidence>
<dbReference type="AlphaFoldDB" id="A0AAW1LPF9"/>
<comment type="caution">
    <text evidence="1">The sequence shown here is derived from an EMBL/GenBank/DDBJ whole genome shotgun (WGS) entry which is preliminary data.</text>
</comment>
<reference evidence="1 2" key="1">
    <citation type="journal article" date="2024" name="BMC Genomics">
        <title>De novo assembly and annotation of Popillia japonica's genome with initial clues to its potential as an invasive pest.</title>
        <authorList>
            <person name="Cucini C."/>
            <person name="Boschi S."/>
            <person name="Funari R."/>
            <person name="Cardaioli E."/>
            <person name="Iannotti N."/>
            <person name="Marturano G."/>
            <person name="Paoli F."/>
            <person name="Bruttini M."/>
            <person name="Carapelli A."/>
            <person name="Frati F."/>
            <person name="Nardi F."/>
        </authorList>
    </citation>
    <scope>NUCLEOTIDE SEQUENCE [LARGE SCALE GENOMIC DNA]</scope>
    <source>
        <strain evidence="1">DMR45628</strain>
    </source>
</reference>
<evidence type="ECO:0000313" key="2">
    <source>
        <dbReference type="Proteomes" id="UP001458880"/>
    </source>
</evidence>
<accession>A0AAW1LPF9</accession>
<proteinExistence type="predicted"/>
<sequence>MTQQKLNYPEMHFTRLQQCVLVTFIQVPVYVRQQSTFATLKNIATMRPRYIYSSPCKLLKTAGIYKRIKEEK</sequence>
<protein>
    <submittedName>
        <fullName evidence="1">Uncharacterized protein</fullName>
    </submittedName>
</protein>